<feature type="domain" description="RNase H type-1" evidence="1">
    <location>
        <begin position="239"/>
        <end position="350"/>
    </location>
</feature>
<organism evidence="2">
    <name type="scientific">Fagus sylvatica</name>
    <name type="common">Beechnut</name>
    <dbReference type="NCBI Taxonomy" id="28930"/>
    <lineage>
        <taxon>Eukaryota</taxon>
        <taxon>Viridiplantae</taxon>
        <taxon>Streptophyta</taxon>
        <taxon>Embryophyta</taxon>
        <taxon>Tracheophyta</taxon>
        <taxon>Spermatophyta</taxon>
        <taxon>Magnoliopsida</taxon>
        <taxon>eudicotyledons</taxon>
        <taxon>Gunneridae</taxon>
        <taxon>Pentapetalae</taxon>
        <taxon>rosids</taxon>
        <taxon>fabids</taxon>
        <taxon>Fagales</taxon>
        <taxon>Fagaceae</taxon>
        <taxon>Fagus</taxon>
    </lineage>
</organism>
<dbReference type="GO" id="GO:0004523">
    <property type="term" value="F:RNA-DNA hybrid ribonuclease activity"/>
    <property type="evidence" value="ECO:0007669"/>
    <property type="project" value="InterPro"/>
</dbReference>
<proteinExistence type="predicted"/>
<evidence type="ECO:0000259" key="1">
    <source>
        <dbReference type="Pfam" id="PF13456"/>
    </source>
</evidence>
<dbReference type="PANTHER" id="PTHR33116:SF86">
    <property type="entry name" value="REVERSE TRANSCRIPTASE DOMAIN-CONTAINING PROTEIN"/>
    <property type="match status" value="1"/>
</dbReference>
<gene>
    <name evidence="2" type="ORF">FSB_LOCUS21439</name>
</gene>
<sequence>MFGTSSTTQFERYLGLPPIMGRSKKRAFNNIKDRIWKRLQGWKEKLLSQVGCEILIKVVVQAIPTYAMSCFRLPTSLCDEICSMANRFWWGQRGGERKIHWVNKAKLIRSKMEGGTGTIISVWNDAWLPCPSTFKVITPEVFLPRGVEVIQKIPLSLRRPCDKLIWIGTSNGKFSVKSAYLLLLCETSSGSGSSSSGGSSARYLCTVDDVWRRAAGMATDFLDAGLNVQDSGSALESKSVGVGIVVCDAQCLVVVAMQQKLEACDSKLQIQAVVVLFAVQLALELGFRRLEVDIPYKELFHLLQADDMCLAPIGSLVDDIRLVKSSYSFCQFSFVKSLCNKAASALATEAVSSISPHVWLEDCPASIIFLVLSDSL</sequence>
<evidence type="ECO:0000313" key="2">
    <source>
        <dbReference type="EMBL" id="SPC93557.1"/>
    </source>
</evidence>
<dbReference type="InterPro" id="IPR002156">
    <property type="entry name" value="RNaseH_domain"/>
</dbReference>
<dbReference type="EMBL" id="OIVN01001403">
    <property type="protein sequence ID" value="SPC93557.1"/>
    <property type="molecule type" value="Genomic_DNA"/>
</dbReference>
<dbReference type="PANTHER" id="PTHR33116">
    <property type="entry name" value="REVERSE TRANSCRIPTASE ZINC-BINDING DOMAIN-CONTAINING PROTEIN-RELATED-RELATED"/>
    <property type="match status" value="1"/>
</dbReference>
<dbReference type="AlphaFoldDB" id="A0A2N9FS59"/>
<dbReference type="Pfam" id="PF13456">
    <property type="entry name" value="RVT_3"/>
    <property type="match status" value="1"/>
</dbReference>
<name>A0A2N9FS59_FAGSY</name>
<reference evidence="2" key="1">
    <citation type="submission" date="2018-02" db="EMBL/GenBank/DDBJ databases">
        <authorList>
            <person name="Cohen D.B."/>
            <person name="Kent A.D."/>
        </authorList>
    </citation>
    <scope>NUCLEOTIDE SEQUENCE</scope>
</reference>
<protein>
    <recommendedName>
        <fullName evidence="1">RNase H type-1 domain-containing protein</fullName>
    </recommendedName>
</protein>
<accession>A0A2N9FS59</accession>
<dbReference type="GO" id="GO:0003676">
    <property type="term" value="F:nucleic acid binding"/>
    <property type="evidence" value="ECO:0007669"/>
    <property type="project" value="InterPro"/>
</dbReference>